<feature type="compositionally biased region" description="Basic residues" evidence="1">
    <location>
        <begin position="17"/>
        <end position="31"/>
    </location>
</feature>
<proteinExistence type="predicted"/>
<sequence length="67" mass="7706">MPPVVLLRICATELKKQLKKERKPPRRRPSRQKKEEKAYSARLAAGSDLATDLFAMALWKYGVSKCF</sequence>
<name>A0A0B1TA31_OESDE</name>
<evidence type="ECO:0000256" key="1">
    <source>
        <dbReference type="SAM" id="MobiDB-lite"/>
    </source>
</evidence>
<protein>
    <submittedName>
        <fullName evidence="2">Uncharacterized protein</fullName>
    </submittedName>
</protein>
<dbReference type="AlphaFoldDB" id="A0A0B1TA31"/>
<keyword evidence="3" id="KW-1185">Reference proteome</keyword>
<reference evidence="2 3" key="1">
    <citation type="submission" date="2014-03" db="EMBL/GenBank/DDBJ databases">
        <title>Draft genome of the hookworm Oesophagostomum dentatum.</title>
        <authorList>
            <person name="Mitreva M."/>
        </authorList>
    </citation>
    <scope>NUCLEOTIDE SEQUENCE [LARGE SCALE GENOMIC DNA]</scope>
    <source>
        <strain evidence="2 3">OD-Hann</strain>
    </source>
</reference>
<evidence type="ECO:0000313" key="3">
    <source>
        <dbReference type="Proteomes" id="UP000053660"/>
    </source>
</evidence>
<organism evidence="2 3">
    <name type="scientific">Oesophagostomum dentatum</name>
    <name type="common">Nodular worm</name>
    <dbReference type="NCBI Taxonomy" id="61180"/>
    <lineage>
        <taxon>Eukaryota</taxon>
        <taxon>Metazoa</taxon>
        <taxon>Ecdysozoa</taxon>
        <taxon>Nematoda</taxon>
        <taxon>Chromadorea</taxon>
        <taxon>Rhabditida</taxon>
        <taxon>Rhabditina</taxon>
        <taxon>Rhabditomorpha</taxon>
        <taxon>Strongyloidea</taxon>
        <taxon>Strongylidae</taxon>
        <taxon>Oesophagostomum</taxon>
    </lineage>
</organism>
<dbReference type="Proteomes" id="UP000053660">
    <property type="component" value="Unassembled WGS sequence"/>
</dbReference>
<dbReference type="EMBL" id="KN551496">
    <property type="protein sequence ID" value="KHJ92215.1"/>
    <property type="molecule type" value="Genomic_DNA"/>
</dbReference>
<evidence type="ECO:0000313" key="2">
    <source>
        <dbReference type="EMBL" id="KHJ92215.1"/>
    </source>
</evidence>
<accession>A0A0B1TA31</accession>
<feature type="region of interest" description="Disordered" evidence="1">
    <location>
        <begin position="17"/>
        <end position="38"/>
    </location>
</feature>
<gene>
    <name evidence="2" type="ORF">OESDEN_07902</name>
</gene>